<protein>
    <submittedName>
        <fullName evidence="2">Vesicle transport protein SFT2B</fullName>
    </submittedName>
</protein>
<evidence type="ECO:0000313" key="2">
    <source>
        <dbReference type="EMBL" id="GLD67982.1"/>
    </source>
</evidence>
<sequence>MDPDLEEAGVFSDAEDPSPLRPGRGKEEEEEERRMLDLWRLDAAVQRETAGQNRRGGGGGERGGRGRKAGGRSSLESSRRFPAPHQEHPGPEAGSPPGIVTQLPSSPQAFRATLSAMQLSVHRSQAPARSCSSLLLPRRLLPHHLRRPPPPGGPPSSPIPEAMARRRSQFRKHSVMSLSRRLTPEELQCTHLPQECSRGGCGETVPVLPSRSVSIQQVYWAPPVKVPKTTRVDLQQWTVTSSESSKPVSLTSTHLRHTWEASGNPRQVSTPCRQEEQVMDKLKKVLSGRDDGNQDGPSILEGTVCCGSQVLRCLPVLYALHCGETSALWPGMSGVALYLTFWWKNNGLALLFCILQFLAFT</sequence>
<comment type="caution">
    <text evidence="2">The sequence shown here is derived from an EMBL/GenBank/DDBJ whole genome shotgun (WGS) entry which is preliminary data.</text>
</comment>
<evidence type="ECO:0000256" key="1">
    <source>
        <dbReference type="SAM" id="MobiDB-lite"/>
    </source>
</evidence>
<accession>A0AAD3RGN0</accession>
<gene>
    <name evidence="2" type="ORF">AKAME5_001930500</name>
</gene>
<dbReference type="AlphaFoldDB" id="A0AAD3RGN0"/>
<feature type="region of interest" description="Disordered" evidence="1">
    <location>
        <begin position="142"/>
        <end position="179"/>
    </location>
</feature>
<proteinExistence type="predicted"/>
<reference evidence="2" key="1">
    <citation type="submission" date="2022-08" db="EMBL/GenBank/DDBJ databases">
        <title>Genome sequencing of akame (Lates japonicus).</title>
        <authorList>
            <person name="Hashiguchi Y."/>
            <person name="Takahashi H."/>
        </authorList>
    </citation>
    <scope>NUCLEOTIDE SEQUENCE</scope>
    <source>
        <strain evidence="2">Kochi</strain>
    </source>
</reference>
<feature type="compositionally biased region" description="Basic and acidic residues" evidence="1">
    <location>
        <begin position="24"/>
        <end position="40"/>
    </location>
</feature>
<evidence type="ECO:0000313" key="3">
    <source>
        <dbReference type="Proteomes" id="UP001279410"/>
    </source>
</evidence>
<dbReference type="Proteomes" id="UP001279410">
    <property type="component" value="Unassembled WGS sequence"/>
</dbReference>
<feature type="compositionally biased region" description="Pro residues" evidence="1">
    <location>
        <begin position="148"/>
        <end position="158"/>
    </location>
</feature>
<keyword evidence="3" id="KW-1185">Reference proteome</keyword>
<feature type="region of interest" description="Disordered" evidence="1">
    <location>
        <begin position="1"/>
        <end position="104"/>
    </location>
</feature>
<organism evidence="2 3">
    <name type="scientific">Lates japonicus</name>
    <name type="common">Japanese lates</name>
    <dbReference type="NCBI Taxonomy" id="270547"/>
    <lineage>
        <taxon>Eukaryota</taxon>
        <taxon>Metazoa</taxon>
        <taxon>Chordata</taxon>
        <taxon>Craniata</taxon>
        <taxon>Vertebrata</taxon>
        <taxon>Euteleostomi</taxon>
        <taxon>Actinopterygii</taxon>
        <taxon>Neopterygii</taxon>
        <taxon>Teleostei</taxon>
        <taxon>Neoteleostei</taxon>
        <taxon>Acanthomorphata</taxon>
        <taxon>Carangaria</taxon>
        <taxon>Carangaria incertae sedis</taxon>
        <taxon>Centropomidae</taxon>
        <taxon>Lates</taxon>
    </lineage>
</organism>
<name>A0AAD3RGN0_LATJO</name>
<feature type="compositionally biased region" description="Basic residues" evidence="1">
    <location>
        <begin position="165"/>
        <end position="174"/>
    </location>
</feature>
<dbReference type="EMBL" id="BRZM01000122">
    <property type="protein sequence ID" value="GLD67982.1"/>
    <property type="molecule type" value="Genomic_DNA"/>
</dbReference>